<accession>A0A2R5ENC2</accession>
<dbReference type="InterPro" id="IPR013783">
    <property type="entry name" value="Ig-like_fold"/>
</dbReference>
<dbReference type="Pfam" id="PF02368">
    <property type="entry name" value="Big_2"/>
    <property type="match status" value="1"/>
</dbReference>
<dbReference type="PANTHER" id="PTHR36453:SF1">
    <property type="entry name" value="RIGHT HANDED BETA HELIX DOMAIN-CONTAINING PROTEIN"/>
    <property type="match status" value="1"/>
</dbReference>
<dbReference type="InterPro" id="IPR011050">
    <property type="entry name" value="Pectin_lyase_fold/virulence"/>
</dbReference>
<dbReference type="InterPro" id="IPR012334">
    <property type="entry name" value="Pectin_lyas_fold"/>
</dbReference>
<dbReference type="EMBL" id="BDQX01000131">
    <property type="protein sequence ID" value="GBG08057.1"/>
    <property type="molecule type" value="Genomic_DNA"/>
</dbReference>
<gene>
    <name evidence="2" type="ORF">PAT3040_02624</name>
</gene>
<feature type="non-terminal residue" evidence="2">
    <location>
        <position position="1"/>
    </location>
</feature>
<dbReference type="Proteomes" id="UP000245202">
    <property type="component" value="Unassembled WGS sequence"/>
</dbReference>
<dbReference type="RefSeq" id="WP_258234963.1">
    <property type="nucleotide sequence ID" value="NZ_BDQX01000131.1"/>
</dbReference>
<dbReference type="InterPro" id="IPR008964">
    <property type="entry name" value="Invasin/intimin_cell_adhesion"/>
</dbReference>
<comment type="caution">
    <text evidence="2">The sequence shown here is derived from an EMBL/GenBank/DDBJ whole genome shotgun (WGS) entry which is preliminary data.</text>
</comment>
<reference evidence="2 3" key="1">
    <citation type="submission" date="2017-08" db="EMBL/GenBank/DDBJ databases">
        <title>Substantial Increase in Enzyme Production by Combined Drug-Resistance Mutations in Paenibacillus agaridevorans.</title>
        <authorList>
            <person name="Tanaka Y."/>
            <person name="Funane K."/>
            <person name="Hosaka T."/>
            <person name="Shiwa Y."/>
            <person name="Fujita N."/>
            <person name="Miyazaki T."/>
            <person name="Yoshikawa H."/>
            <person name="Murakami K."/>
            <person name="Kasahara K."/>
            <person name="Inaoka T."/>
            <person name="Hiraga Y."/>
            <person name="Ochi K."/>
        </authorList>
    </citation>
    <scope>NUCLEOTIDE SEQUENCE [LARGE SCALE GENOMIC DNA]</scope>
    <source>
        <strain evidence="2 3">T-3040</strain>
    </source>
</reference>
<dbReference type="AlphaFoldDB" id="A0A2R5ENC2"/>
<dbReference type="PANTHER" id="PTHR36453">
    <property type="entry name" value="SECRETED PROTEIN-RELATED"/>
    <property type="match status" value="1"/>
</dbReference>
<organism evidence="2 3">
    <name type="scientific">Paenibacillus agaridevorans</name>
    <dbReference type="NCBI Taxonomy" id="171404"/>
    <lineage>
        <taxon>Bacteria</taxon>
        <taxon>Bacillati</taxon>
        <taxon>Bacillota</taxon>
        <taxon>Bacilli</taxon>
        <taxon>Bacillales</taxon>
        <taxon>Paenibacillaceae</taxon>
        <taxon>Paenibacillus</taxon>
    </lineage>
</organism>
<evidence type="ECO:0000313" key="3">
    <source>
        <dbReference type="Proteomes" id="UP000245202"/>
    </source>
</evidence>
<dbReference type="SUPFAM" id="SSF51126">
    <property type="entry name" value="Pectin lyase-like"/>
    <property type="match status" value="1"/>
</dbReference>
<name>A0A2R5ENC2_9BACL</name>
<evidence type="ECO:0000259" key="1">
    <source>
        <dbReference type="SMART" id="SM00635"/>
    </source>
</evidence>
<dbReference type="Gene3D" id="2.160.20.10">
    <property type="entry name" value="Single-stranded right-handed beta-helix, Pectin lyase-like"/>
    <property type="match status" value="1"/>
</dbReference>
<dbReference type="Pfam" id="PF13229">
    <property type="entry name" value="Beta_helix"/>
    <property type="match status" value="1"/>
</dbReference>
<dbReference type="Gene3D" id="2.60.40.10">
    <property type="entry name" value="Immunoglobulins"/>
    <property type="match status" value="1"/>
</dbReference>
<protein>
    <recommendedName>
        <fullName evidence="1">BIG2 domain-containing protein</fullName>
    </recommendedName>
</protein>
<feature type="domain" description="BIG2" evidence="1">
    <location>
        <begin position="578"/>
        <end position="654"/>
    </location>
</feature>
<dbReference type="Gene3D" id="2.60.40.1080">
    <property type="match status" value="1"/>
</dbReference>
<sequence length="845" mass="94546">PSRWTEANDIWMYGYWRWDWSDQSLQVDWIDTDKKQIKSVQPSAFGILEGQRYYVYNLLEEIDMPGEYYLDRESGSLYLYPKGQLEEASVQLSVLEEDLIHISNASHISFEGMYMGTSRKNAFYIEDSSHIIINDMTLAQLGNRAIITKNSKKLQIINNDIYDTGAGGITLSGGDRMTLTPGENVADNNHIYNFSRIVRTYTPAILIEGVGNSASHNLIHGGPHTALVLYGNDHLIEYNEFFNVVTESDDAGAVYAGRNWTERGNVIRYNFFHDIGGLGGRVGVNAIYLDDAMSSAATYGNVFYDLYRAVVIGGGRDHSIENNLIIDGVQSIFIDDRAYSLPDWFKHSMDPDGPLYTSLYAVPFQEEPWSSRYPELASILDDNPGIPAGNSVRKNVMINSGEMQIADIVKEYGVVENNLTLDAGQDPGFVDADNMNFSLKPESIVFDQVEGFEDIPFDNIGLYQNDKRIRMPSTGSFNLSSPIHGSEEVEPTKVEFTWEHSQSASAYRFVLALDHGFEQVVHHETVNNTSIILEDLSEKTTYYWKIEAQGSSRFIDNTWNSEGVFSFKTKEISLVKEPVRGIELDQSKVSLEMGERRQLNANVLPQEASNRKVDWVSSNPAVASVDNTGLVIAHKSGSAVIAAVSDENEQVKAEATVTVKSWPKYSTQSLNKALKDKKRWTDSDAVEFHKGNVRIDGEGVFGYEGQKFGSKLLRFKTKFGAFDGGWYGFALRSDRTGDPTWVGGNKGYLLVIKEDQIEFQTWKPGHKMVRIIPNDEFKAGGEYEIEIGVIRSAGGERYILKSGSRVILNELDSDPSNPIAAEGYFNVYNYAGDGNAIELKQVKGK</sequence>
<dbReference type="SMART" id="SM00635">
    <property type="entry name" value="BID_2"/>
    <property type="match status" value="1"/>
</dbReference>
<dbReference type="InterPro" id="IPR003343">
    <property type="entry name" value="Big_2"/>
</dbReference>
<evidence type="ECO:0000313" key="2">
    <source>
        <dbReference type="EMBL" id="GBG08057.1"/>
    </source>
</evidence>
<dbReference type="SUPFAM" id="SSF49373">
    <property type="entry name" value="Invasin/intimin cell-adhesion fragments"/>
    <property type="match status" value="1"/>
</dbReference>
<proteinExistence type="predicted"/>
<dbReference type="InterPro" id="IPR039448">
    <property type="entry name" value="Beta_helix"/>
</dbReference>
<keyword evidence="3" id="KW-1185">Reference proteome</keyword>